<dbReference type="Pfam" id="PF00441">
    <property type="entry name" value="Acyl-CoA_dh_1"/>
    <property type="match status" value="1"/>
</dbReference>
<dbReference type="InterPro" id="IPR009075">
    <property type="entry name" value="AcylCo_DH/oxidase_C"/>
</dbReference>
<dbReference type="PANTHER" id="PTHR43884">
    <property type="entry name" value="ACYL-COA DEHYDROGENASE"/>
    <property type="match status" value="1"/>
</dbReference>
<dbReference type="KEGG" id="ppai:E1956_17755"/>
<evidence type="ECO:0000313" key="6">
    <source>
        <dbReference type="Proteomes" id="UP000295727"/>
    </source>
</evidence>
<evidence type="ECO:0000256" key="2">
    <source>
        <dbReference type="ARBA" id="ARBA00022827"/>
    </source>
</evidence>
<evidence type="ECO:0000259" key="4">
    <source>
        <dbReference type="Pfam" id="PF00441"/>
    </source>
</evidence>
<evidence type="ECO:0000256" key="1">
    <source>
        <dbReference type="ARBA" id="ARBA00022630"/>
    </source>
</evidence>
<keyword evidence="2" id="KW-0274">FAD</keyword>
<dbReference type="SUPFAM" id="SSF47203">
    <property type="entry name" value="Acyl-CoA dehydrogenase C-terminal domain-like"/>
    <property type="match status" value="1"/>
</dbReference>
<gene>
    <name evidence="5" type="ORF">E1956_17755</name>
</gene>
<dbReference type="AlphaFoldDB" id="A0A4P7CUW5"/>
<keyword evidence="1" id="KW-0285">Flavoprotein</keyword>
<dbReference type="OrthoDB" id="9769473at2"/>
<evidence type="ECO:0000313" key="5">
    <source>
        <dbReference type="EMBL" id="QBQ99077.1"/>
    </source>
</evidence>
<dbReference type="InterPro" id="IPR036250">
    <property type="entry name" value="AcylCo_DH-like_C"/>
</dbReference>
<keyword evidence="6" id="KW-1185">Reference proteome</keyword>
<dbReference type="RefSeq" id="WP_134751471.1">
    <property type="nucleotide sequence ID" value="NZ_CP038149.1"/>
</dbReference>
<dbReference type="EMBL" id="CP038149">
    <property type="protein sequence ID" value="QBQ99077.1"/>
    <property type="molecule type" value="Genomic_DNA"/>
</dbReference>
<proteinExistence type="predicted"/>
<accession>A0A4P7CUW5</accession>
<dbReference type="Proteomes" id="UP000295727">
    <property type="component" value="Chromosome 2"/>
</dbReference>
<protein>
    <submittedName>
        <fullName evidence="5">Acyl-CoA dehydrogenase</fullName>
    </submittedName>
</protein>
<dbReference type="PANTHER" id="PTHR43884:SF20">
    <property type="entry name" value="ACYL-COA DEHYDROGENASE FADE28"/>
    <property type="match status" value="1"/>
</dbReference>
<dbReference type="Gene3D" id="1.20.140.10">
    <property type="entry name" value="Butyryl-CoA Dehydrogenase, subunit A, domain 3"/>
    <property type="match status" value="1"/>
</dbReference>
<reference evidence="5 6" key="1">
    <citation type="submission" date="2019-03" db="EMBL/GenBank/DDBJ databases">
        <title>Paraburkholderia sp. 7MH5, isolated from subtropical forest soil.</title>
        <authorList>
            <person name="Gao Z.-H."/>
            <person name="Qiu L.-H."/>
        </authorList>
    </citation>
    <scope>NUCLEOTIDE SEQUENCE [LARGE SCALE GENOMIC DNA]</scope>
    <source>
        <strain evidence="5 6">7MH5</strain>
    </source>
</reference>
<keyword evidence="3" id="KW-0560">Oxidoreductase</keyword>
<evidence type="ECO:0000256" key="3">
    <source>
        <dbReference type="ARBA" id="ARBA00023002"/>
    </source>
</evidence>
<sequence>MNLELTQDQRLLQEGIEQLVSRHAAIPPGSTDIWLPGSDLERDLLDAGYLDVGRTEGMGAVESALVVEAVARAPYSIEIGATALVVPHVVPDMLLTRPVALLSLPLLGASRFVDARGSALLDCGDVVRVVDLRTCQVEPVDTPFAYPFGKVAQIDVEKARPVDASADVMRQWWRVALAVEIGAVARVALDLTVEYVKQRRQFGRAIGSYQAIQHRLSECAVLVESTQWLARRAAWSGDPADAALAAAYAQQAAARVHYDAHQFHGAMGITNECHLHLWTYRLKALQGELGGPSAQARAAADQLWAA</sequence>
<organism evidence="5 6">
    <name type="scientific">Paraburkholderia pallida</name>
    <dbReference type="NCBI Taxonomy" id="2547399"/>
    <lineage>
        <taxon>Bacteria</taxon>
        <taxon>Pseudomonadati</taxon>
        <taxon>Pseudomonadota</taxon>
        <taxon>Betaproteobacteria</taxon>
        <taxon>Burkholderiales</taxon>
        <taxon>Burkholderiaceae</taxon>
        <taxon>Paraburkholderia</taxon>
    </lineage>
</organism>
<name>A0A4P7CUW5_9BURK</name>
<feature type="domain" description="Acyl-CoA dehydrogenase/oxidase C-terminal" evidence="4">
    <location>
        <begin position="173"/>
        <end position="286"/>
    </location>
</feature>
<dbReference type="GO" id="GO:0003995">
    <property type="term" value="F:acyl-CoA dehydrogenase activity"/>
    <property type="evidence" value="ECO:0007669"/>
    <property type="project" value="TreeGrafter"/>
</dbReference>